<comment type="similarity">
    <text evidence="3">Belongs to the UMP kinase family.</text>
</comment>
<comment type="subcellular location">
    <subcellularLocation>
        <location evidence="1">Cytoplasm</location>
    </subcellularLocation>
</comment>
<dbReference type="Gene3D" id="3.40.1160.10">
    <property type="entry name" value="Acetylglutamate kinase-like"/>
    <property type="match status" value="1"/>
</dbReference>
<evidence type="ECO:0000313" key="15">
    <source>
        <dbReference type="EMBL" id="KKR92763.1"/>
    </source>
</evidence>
<comment type="catalytic activity">
    <reaction evidence="13">
        <text>UMP + ATP = UDP + ADP</text>
        <dbReference type="Rhea" id="RHEA:24400"/>
        <dbReference type="ChEBI" id="CHEBI:30616"/>
        <dbReference type="ChEBI" id="CHEBI:57865"/>
        <dbReference type="ChEBI" id="CHEBI:58223"/>
        <dbReference type="ChEBI" id="CHEBI:456216"/>
        <dbReference type="EC" id="2.7.4.22"/>
    </reaction>
</comment>
<feature type="domain" description="Aspartate/glutamate/uridylate kinase" evidence="14">
    <location>
        <begin position="14"/>
        <end position="101"/>
    </location>
</feature>
<protein>
    <recommendedName>
        <fullName evidence="5">Uridylate kinase</fullName>
        <ecNumber evidence="4">2.7.4.22</ecNumber>
    </recommendedName>
    <alternativeName>
        <fullName evidence="12">Uridine monophosphate kinase</fullName>
    </alternativeName>
</protein>
<dbReference type="GO" id="GO:0005524">
    <property type="term" value="F:ATP binding"/>
    <property type="evidence" value="ECO:0007669"/>
    <property type="project" value="UniProtKB-KW"/>
</dbReference>
<evidence type="ECO:0000256" key="1">
    <source>
        <dbReference type="ARBA" id="ARBA00004496"/>
    </source>
</evidence>
<dbReference type="PIRSF" id="PIRSF005650">
    <property type="entry name" value="Uridylate_kin"/>
    <property type="match status" value="1"/>
</dbReference>
<dbReference type="EC" id="2.7.4.22" evidence="4"/>
<dbReference type="GO" id="GO:0044210">
    <property type="term" value="P:'de novo' CTP biosynthetic process"/>
    <property type="evidence" value="ECO:0007669"/>
    <property type="project" value="UniProtKB-UniPathway"/>
</dbReference>
<dbReference type="Proteomes" id="UP000034961">
    <property type="component" value="Unassembled WGS sequence"/>
</dbReference>
<evidence type="ECO:0000256" key="4">
    <source>
        <dbReference type="ARBA" id="ARBA00012899"/>
    </source>
</evidence>
<dbReference type="InterPro" id="IPR036393">
    <property type="entry name" value="AceGlu_kinase-like_sf"/>
</dbReference>
<evidence type="ECO:0000256" key="8">
    <source>
        <dbReference type="ARBA" id="ARBA00022741"/>
    </source>
</evidence>
<keyword evidence="6" id="KW-0963">Cytoplasm</keyword>
<dbReference type="PANTHER" id="PTHR42833:SF4">
    <property type="entry name" value="URIDYLATE KINASE PUMPKIN, CHLOROPLASTIC"/>
    <property type="match status" value="1"/>
</dbReference>
<dbReference type="UniPathway" id="UPA00159">
    <property type="reaction ID" value="UER00275"/>
</dbReference>
<keyword evidence="11" id="KW-0665">Pyrimidine biosynthesis</keyword>
<evidence type="ECO:0000256" key="2">
    <source>
        <dbReference type="ARBA" id="ARBA00004791"/>
    </source>
</evidence>
<dbReference type="GO" id="GO:0033862">
    <property type="term" value="F:UMP kinase activity"/>
    <property type="evidence" value="ECO:0007669"/>
    <property type="project" value="UniProtKB-EC"/>
</dbReference>
<keyword evidence="8" id="KW-0547">Nucleotide-binding</keyword>
<evidence type="ECO:0000313" key="16">
    <source>
        <dbReference type="Proteomes" id="UP000034961"/>
    </source>
</evidence>
<evidence type="ECO:0000256" key="10">
    <source>
        <dbReference type="ARBA" id="ARBA00022840"/>
    </source>
</evidence>
<evidence type="ECO:0000256" key="6">
    <source>
        <dbReference type="ARBA" id="ARBA00022490"/>
    </source>
</evidence>
<dbReference type="NCBIfam" id="TIGR02076">
    <property type="entry name" value="pyrH_arch"/>
    <property type="match status" value="1"/>
</dbReference>
<dbReference type="AlphaFoldDB" id="A0A0G0UVQ7"/>
<dbReference type="GO" id="GO:0005737">
    <property type="term" value="C:cytoplasm"/>
    <property type="evidence" value="ECO:0007669"/>
    <property type="project" value="UniProtKB-SubCell"/>
</dbReference>
<evidence type="ECO:0000256" key="13">
    <source>
        <dbReference type="ARBA" id="ARBA00047767"/>
    </source>
</evidence>
<evidence type="ECO:0000256" key="3">
    <source>
        <dbReference type="ARBA" id="ARBA00007614"/>
    </source>
</evidence>
<accession>A0A0G0UVQ7</accession>
<dbReference type="InterPro" id="IPR011818">
    <property type="entry name" value="Uridylate_kinase_arch/spir"/>
</dbReference>
<feature type="domain" description="Aspartate/glutamate/uridylate kinase" evidence="14">
    <location>
        <begin position="132"/>
        <end position="206"/>
    </location>
</feature>
<dbReference type="GO" id="GO:0006225">
    <property type="term" value="P:UDP biosynthetic process"/>
    <property type="evidence" value="ECO:0007669"/>
    <property type="project" value="TreeGrafter"/>
</dbReference>
<dbReference type="Pfam" id="PF00696">
    <property type="entry name" value="AA_kinase"/>
    <property type="match status" value="2"/>
</dbReference>
<evidence type="ECO:0000256" key="12">
    <source>
        <dbReference type="ARBA" id="ARBA00032092"/>
    </source>
</evidence>
<sequence length="238" mass="26783">IGFLNAMKQWQQSIILSLGGSLIVPNGGIDTSFLKEFNDFIRRHIQISRRFFIITGGGGTCRNYQQAAQAVVDVPNEDLDWLGIHATRLNAHLIRTIFRDIARPQIIESYDEIQDIGNYSLIIGSGWKPGWSTDYDTVMMCKFYGAKTIVNMSNTDGVYTADPRKDPQAKRIDRMSWKEYRVMFGDKWVPGFSSPIDPIAAKLSDELGLTIITLAGKDLRNVEKAIEGKDFIGTTIEK</sequence>
<keyword evidence="9 15" id="KW-0418">Kinase</keyword>
<dbReference type="InterPro" id="IPR011817">
    <property type="entry name" value="Uridylate_kinase"/>
</dbReference>
<reference evidence="15 16" key="1">
    <citation type="journal article" date="2015" name="Nature">
        <title>rRNA introns, odd ribosomes, and small enigmatic genomes across a large radiation of phyla.</title>
        <authorList>
            <person name="Brown C.T."/>
            <person name="Hug L.A."/>
            <person name="Thomas B.C."/>
            <person name="Sharon I."/>
            <person name="Castelle C.J."/>
            <person name="Singh A."/>
            <person name="Wilkins M.J."/>
            <person name="Williams K.H."/>
            <person name="Banfield J.F."/>
        </authorList>
    </citation>
    <scope>NUCLEOTIDE SEQUENCE [LARGE SCALE GENOMIC DNA]</scope>
</reference>
<organism evidence="15 16">
    <name type="scientific">Candidatus Roizmanbacteria bacterium GW2011_GWA1_41_13</name>
    <dbReference type="NCBI Taxonomy" id="1618474"/>
    <lineage>
        <taxon>Bacteria</taxon>
        <taxon>Candidatus Roizmaniibacteriota</taxon>
    </lineage>
</organism>
<keyword evidence="7" id="KW-0808">Transferase</keyword>
<dbReference type="InterPro" id="IPR001048">
    <property type="entry name" value="Asp/Glu/Uridylate_kinase"/>
</dbReference>
<keyword evidence="10" id="KW-0067">ATP-binding</keyword>
<proteinExistence type="inferred from homology"/>
<evidence type="ECO:0000256" key="5">
    <source>
        <dbReference type="ARBA" id="ARBA00016403"/>
    </source>
</evidence>
<dbReference type="PANTHER" id="PTHR42833">
    <property type="entry name" value="URIDYLATE KINASE"/>
    <property type="match status" value="1"/>
</dbReference>
<dbReference type="EMBL" id="LCAN01000025">
    <property type="protein sequence ID" value="KKR92763.1"/>
    <property type="molecule type" value="Genomic_DNA"/>
</dbReference>
<feature type="non-terminal residue" evidence="15">
    <location>
        <position position="1"/>
    </location>
</feature>
<evidence type="ECO:0000256" key="9">
    <source>
        <dbReference type="ARBA" id="ARBA00022777"/>
    </source>
</evidence>
<dbReference type="SUPFAM" id="SSF53633">
    <property type="entry name" value="Carbamate kinase-like"/>
    <property type="match status" value="1"/>
</dbReference>
<gene>
    <name evidence="15" type="ORF">UU41_C0025G0001</name>
</gene>
<evidence type="ECO:0000256" key="11">
    <source>
        <dbReference type="ARBA" id="ARBA00022975"/>
    </source>
</evidence>
<comment type="caution">
    <text evidence="15">The sequence shown here is derived from an EMBL/GenBank/DDBJ whole genome shotgun (WGS) entry which is preliminary data.</text>
</comment>
<comment type="pathway">
    <text evidence="2">Pyrimidine metabolism; CTP biosynthesis via de novo pathway; UDP from UMP (UMPK route): step 1/1.</text>
</comment>
<name>A0A0G0UVQ7_9BACT</name>
<evidence type="ECO:0000259" key="14">
    <source>
        <dbReference type="Pfam" id="PF00696"/>
    </source>
</evidence>
<evidence type="ECO:0000256" key="7">
    <source>
        <dbReference type="ARBA" id="ARBA00022679"/>
    </source>
</evidence>